<organism evidence="8">
    <name type="scientific">Darwinula stevensoni</name>
    <dbReference type="NCBI Taxonomy" id="69355"/>
    <lineage>
        <taxon>Eukaryota</taxon>
        <taxon>Metazoa</taxon>
        <taxon>Ecdysozoa</taxon>
        <taxon>Arthropoda</taxon>
        <taxon>Crustacea</taxon>
        <taxon>Oligostraca</taxon>
        <taxon>Ostracoda</taxon>
        <taxon>Podocopa</taxon>
        <taxon>Podocopida</taxon>
        <taxon>Darwinulocopina</taxon>
        <taxon>Darwinuloidea</taxon>
        <taxon>Darwinulidae</taxon>
        <taxon>Darwinula</taxon>
    </lineage>
</organism>
<keyword evidence="3 5" id="KW-0863">Zinc-finger</keyword>
<reference evidence="8" key="1">
    <citation type="submission" date="2020-11" db="EMBL/GenBank/DDBJ databases">
        <authorList>
            <person name="Tran Van P."/>
        </authorList>
    </citation>
    <scope>NUCLEOTIDE SEQUENCE</scope>
</reference>
<dbReference type="Gene3D" id="1.10.220.150">
    <property type="entry name" value="Arf GTPase activating protein"/>
    <property type="match status" value="1"/>
</dbReference>
<dbReference type="CDD" id="cd08839">
    <property type="entry name" value="ArfGap_SMAP"/>
    <property type="match status" value="1"/>
</dbReference>
<accession>A0A7R8X192</accession>
<evidence type="ECO:0000313" key="9">
    <source>
        <dbReference type="Proteomes" id="UP000677054"/>
    </source>
</evidence>
<dbReference type="GO" id="GO:0005096">
    <property type="term" value="F:GTPase activator activity"/>
    <property type="evidence" value="ECO:0007669"/>
    <property type="project" value="UniProtKB-KW"/>
</dbReference>
<dbReference type="InterPro" id="IPR037278">
    <property type="entry name" value="ARFGAP/RecO"/>
</dbReference>
<dbReference type="Pfam" id="PF01412">
    <property type="entry name" value="ArfGap"/>
    <property type="match status" value="1"/>
</dbReference>
<feature type="region of interest" description="Disordered" evidence="6">
    <location>
        <begin position="182"/>
        <end position="275"/>
    </location>
</feature>
<evidence type="ECO:0000256" key="1">
    <source>
        <dbReference type="ARBA" id="ARBA00022468"/>
    </source>
</evidence>
<evidence type="ECO:0000259" key="7">
    <source>
        <dbReference type="PROSITE" id="PS50115"/>
    </source>
</evidence>
<evidence type="ECO:0000256" key="5">
    <source>
        <dbReference type="PROSITE-ProRule" id="PRU00288"/>
    </source>
</evidence>
<evidence type="ECO:0000256" key="6">
    <source>
        <dbReference type="SAM" id="MobiDB-lite"/>
    </source>
</evidence>
<dbReference type="SUPFAM" id="SSF57863">
    <property type="entry name" value="ArfGap/RecO-like zinc finger"/>
    <property type="match status" value="1"/>
</dbReference>
<gene>
    <name evidence="8" type="ORF">DSTB1V02_LOCUS2086</name>
</gene>
<feature type="compositionally biased region" description="Low complexity" evidence="6">
    <location>
        <begin position="201"/>
        <end position="215"/>
    </location>
</feature>
<dbReference type="InterPro" id="IPR044732">
    <property type="entry name" value="ArfGAP_SMAP1-like"/>
</dbReference>
<evidence type="ECO:0000313" key="8">
    <source>
        <dbReference type="EMBL" id="CAD7242114.1"/>
    </source>
</evidence>
<keyword evidence="1" id="KW-0343">GTPase activation</keyword>
<dbReference type="PANTHER" id="PTHR45705:SF1">
    <property type="entry name" value="FI20236P1"/>
    <property type="match status" value="1"/>
</dbReference>
<keyword evidence="4" id="KW-0862">Zinc</keyword>
<dbReference type="PANTHER" id="PTHR45705">
    <property type="entry name" value="FI20236P1"/>
    <property type="match status" value="1"/>
</dbReference>
<dbReference type="GO" id="GO:0005737">
    <property type="term" value="C:cytoplasm"/>
    <property type="evidence" value="ECO:0007669"/>
    <property type="project" value="TreeGrafter"/>
</dbReference>
<dbReference type="OrthoDB" id="73919at2759"/>
<dbReference type="SMART" id="SM00105">
    <property type="entry name" value="ArfGap"/>
    <property type="match status" value="1"/>
</dbReference>
<evidence type="ECO:0000256" key="2">
    <source>
        <dbReference type="ARBA" id="ARBA00022723"/>
    </source>
</evidence>
<name>A0A7R8X192_9CRUS</name>
<keyword evidence="9" id="KW-1185">Reference proteome</keyword>
<evidence type="ECO:0000256" key="4">
    <source>
        <dbReference type="ARBA" id="ARBA00022833"/>
    </source>
</evidence>
<protein>
    <recommendedName>
        <fullName evidence="7">Arf-GAP domain-containing protein</fullName>
    </recommendedName>
</protein>
<dbReference type="EMBL" id="LR899736">
    <property type="protein sequence ID" value="CAD7242114.1"/>
    <property type="molecule type" value="Genomic_DNA"/>
</dbReference>
<dbReference type="InterPro" id="IPR051718">
    <property type="entry name" value="ARF_GTPase-activating"/>
</dbReference>
<keyword evidence="2" id="KW-0479">Metal-binding</keyword>
<feature type="domain" description="Arf-GAP" evidence="7">
    <location>
        <begin position="47"/>
        <end position="165"/>
    </location>
</feature>
<dbReference type="InterPro" id="IPR038508">
    <property type="entry name" value="ArfGAP_dom_sf"/>
</dbReference>
<dbReference type="PROSITE" id="PS50115">
    <property type="entry name" value="ARFGAP"/>
    <property type="match status" value="1"/>
</dbReference>
<dbReference type="GO" id="GO:0008270">
    <property type="term" value="F:zinc ion binding"/>
    <property type="evidence" value="ECO:0007669"/>
    <property type="project" value="UniProtKB-KW"/>
</dbReference>
<dbReference type="Proteomes" id="UP000677054">
    <property type="component" value="Unassembled WGS sequence"/>
</dbReference>
<dbReference type="PRINTS" id="PR00405">
    <property type="entry name" value="REVINTRACTNG"/>
</dbReference>
<dbReference type="FunFam" id="1.10.220.150:FF:000009">
    <property type="entry name" value="stromal membrane-associated protein 1 isoform X1"/>
    <property type="match status" value="1"/>
</dbReference>
<evidence type="ECO:0000256" key="3">
    <source>
        <dbReference type="ARBA" id="ARBA00022771"/>
    </source>
</evidence>
<dbReference type="AlphaFoldDB" id="A0A7R8X192"/>
<dbReference type="InterPro" id="IPR001164">
    <property type="entry name" value="ArfGAP_dom"/>
</dbReference>
<proteinExistence type="predicted"/>
<dbReference type="EMBL" id="CAJPEV010000219">
    <property type="protein sequence ID" value="CAG0882531.1"/>
    <property type="molecule type" value="Genomic_DNA"/>
</dbReference>
<sequence>MLYPKIKPLLIGELKLGFGQQTSISHISMSNKKPETEKQKMIQEKCQAILHELLKDEENKYCVDCDAKGPRWASWNLGVFLCIRCAGIHRNLGVHVSKVKSVNLDTWTPEQVAAIQQMGNSRARAVYEANIPENFRRPQTDSGLEMLIRAKYEQKKYIAQEWVPQPLPKKVNWALEMDEKAKKRREKKRAAVEIPVIPAHSATPPSNQPASNSASGKMSQDSNVDLLGLDSTQPDISTDRTVDISTTDDLLGLASPPRDPPTDKENGPSGDLENFLTTPASIESKPSPLSKDSILALYGNTVTSPQASFSFSAPGGQPGYQQSSVMASSAGMQLIGFQNPIGYPPLAGGIPSSGHNPQLAYNNPFSYMVNTSHAPSPATLQHPNSREQQLAHQMGTLSMASTMPSQMTTQNTSPPFHQPNNFGQTLSYNLWQ</sequence>